<dbReference type="CDD" id="cd00170">
    <property type="entry name" value="SEC14"/>
    <property type="match status" value="1"/>
</dbReference>
<feature type="domain" description="CRAL-TRIO" evidence="4">
    <location>
        <begin position="141"/>
        <end position="287"/>
    </location>
</feature>
<comment type="subcellular location">
    <subcellularLocation>
        <location evidence="1">Membrane</location>
    </subcellularLocation>
</comment>
<gene>
    <name evidence="5" type="ORF">RDWZM_002168</name>
</gene>
<dbReference type="GO" id="GO:0007155">
    <property type="term" value="P:cell adhesion"/>
    <property type="evidence" value="ECO:0007669"/>
    <property type="project" value="InterPro"/>
</dbReference>
<dbReference type="PROSITE" id="PS00232">
    <property type="entry name" value="CADHERIN_1"/>
    <property type="match status" value="1"/>
</dbReference>
<dbReference type="PANTHER" id="PTHR46384:SF1">
    <property type="entry name" value="MOTILE SPERM DOMAIN-CONTAINING PROTEIN 2"/>
    <property type="match status" value="1"/>
</dbReference>
<organism evidence="5 6">
    <name type="scientific">Blomia tropicalis</name>
    <name type="common">Mite</name>
    <dbReference type="NCBI Taxonomy" id="40697"/>
    <lineage>
        <taxon>Eukaryota</taxon>
        <taxon>Metazoa</taxon>
        <taxon>Ecdysozoa</taxon>
        <taxon>Arthropoda</taxon>
        <taxon>Chelicerata</taxon>
        <taxon>Arachnida</taxon>
        <taxon>Acari</taxon>
        <taxon>Acariformes</taxon>
        <taxon>Sarcoptiformes</taxon>
        <taxon>Astigmata</taxon>
        <taxon>Glycyphagoidea</taxon>
        <taxon>Echimyopodidae</taxon>
        <taxon>Blomia</taxon>
    </lineage>
</organism>
<dbReference type="GO" id="GO:0012505">
    <property type="term" value="C:endomembrane system"/>
    <property type="evidence" value="ECO:0007669"/>
    <property type="project" value="TreeGrafter"/>
</dbReference>
<keyword evidence="2" id="KW-0472">Membrane</keyword>
<dbReference type="InterPro" id="IPR036273">
    <property type="entry name" value="CRAL/TRIO_N_dom_sf"/>
</dbReference>
<keyword evidence="6" id="KW-1185">Reference proteome</keyword>
<dbReference type="Pfam" id="PF00650">
    <property type="entry name" value="CRAL_TRIO"/>
    <property type="match status" value="1"/>
</dbReference>
<dbReference type="PANTHER" id="PTHR46384">
    <property type="entry name" value="MOTILE SPERM DOMAIN-CONTAINING PROTEIN 2"/>
    <property type="match status" value="1"/>
</dbReference>
<dbReference type="InterPro" id="IPR036865">
    <property type="entry name" value="CRAL-TRIO_dom_sf"/>
</dbReference>
<dbReference type="InterPro" id="IPR053012">
    <property type="entry name" value="ER-organelle_contact"/>
</dbReference>
<dbReference type="SUPFAM" id="SSF52087">
    <property type="entry name" value="CRAL/TRIO domain"/>
    <property type="match status" value="1"/>
</dbReference>
<dbReference type="EMBL" id="JAPWDV010000001">
    <property type="protein sequence ID" value="KAJ6223623.1"/>
    <property type="molecule type" value="Genomic_DNA"/>
</dbReference>
<feature type="region of interest" description="Disordered" evidence="3">
    <location>
        <begin position="1"/>
        <end position="49"/>
    </location>
</feature>
<evidence type="ECO:0000256" key="2">
    <source>
        <dbReference type="ARBA" id="ARBA00023136"/>
    </source>
</evidence>
<evidence type="ECO:0000256" key="1">
    <source>
        <dbReference type="ARBA" id="ARBA00004370"/>
    </source>
</evidence>
<sequence length="338" mass="39068">MSSSGADEIIETNGEHLTETSNSDNTQTLSVVDENDNRPNSEIFKESSNNIDPESLSMQAMVEEVRTKFFQDIETNGADQYDSTDIELIRNDNWQVERFIRRKKSVDASVEMLKNTLRWRHQMLMPQLQDTDFPEEFFKVGAMFGYENDLSGNGCVYLRVRLHRKIKELETHIKSFMMHIVNKVDMACNGKGLTVVFDCSGAGLTNLDMDLIWFLVDSLIKYYPYGMEHILVYEMPWILSSAWTIIKAWMAVEFRDKIKFVSRKTITDFIANDHLPYYMGGTCPTDYHHVPKGCRPAEVIAQEKGISEKDVKKIMKSFKPFLEEAQQEIDIINSLKHD</sequence>
<dbReference type="SUPFAM" id="SSF46938">
    <property type="entry name" value="CRAL/TRIO N-terminal domain"/>
    <property type="match status" value="1"/>
</dbReference>
<dbReference type="OMA" id="IKKASAM"/>
<evidence type="ECO:0000259" key="4">
    <source>
        <dbReference type="PROSITE" id="PS50191"/>
    </source>
</evidence>
<dbReference type="GO" id="GO:0140284">
    <property type="term" value="C:endoplasmic reticulum-endosome membrane contact site"/>
    <property type="evidence" value="ECO:0007669"/>
    <property type="project" value="TreeGrafter"/>
</dbReference>
<evidence type="ECO:0000313" key="5">
    <source>
        <dbReference type="EMBL" id="KAJ6223623.1"/>
    </source>
</evidence>
<dbReference type="AlphaFoldDB" id="A0A9Q0MC59"/>
<reference evidence="5" key="1">
    <citation type="submission" date="2022-12" db="EMBL/GenBank/DDBJ databases">
        <title>Genome assemblies of Blomia tropicalis.</title>
        <authorList>
            <person name="Cui Y."/>
        </authorList>
    </citation>
    <scope>NUCLEOTIDE SEQUENCE</scope>
    <source>
        <tissue evidence="5">Adult mites</tissue>
    </source>
</reference>
<accession>A0A9Q0MC59</accession>
<feature type="compositionally biased region" description="Polar residues" evidence="3">
    <location>
        <begin position="19"/>
        <end position="30"/>
    </location>
</feature>
<dbReference type="InterPro" id="IPR001251">
    <property type="entry name" value="CRAL-TRIO_dom"/>
</dbReference>
<dbReference type="Gene3D" id="3.40.525.10">
    <property type="entry name" value="CRAL-TRIO lipid binding domain"/>
    <property type="match status" value="1"/>
</dbReference>
<dbReference type="GO" id="GO:0005886">
    <property type="term" value="C:plasma membrane"/>
    <property type="evidence" value="ECO:0007669"/>
    <property type="project" value="InterPro"/>
</dbReference>
<evidence type="ECO:0000256" key="3">
    <source>
        <dbReference type="SAM" id="MobiDB-lite"/>
    </source>
</evidence>
<comment type="caution">
    <text evidence="5">The sequence shown here is derived from an EMBL/GenBank/DDBJ whole genome shotgun (WGS) entry which is preliminary data.</text>
</comment>
<dbReference type="Proteomes" id="UP001142055">
    <property type="component" value="Chromosome 1"/>
</dbReference>
<proteinExistence type="predicted"/>
<dbReference type="OrthoDB" id="75724at2759"/>
<name>A0A9Q0MC59_BLOTA</name>
<dbReference type="SMART" id="SM00516">
    <property type="entry name" value="SEC14"/>
    <property type="match status" value="1"/>
</dbReference>
<evidence type="ECO:0000313" key="6">
    <source>
        <dbReference type="Proteomes" id="UP001142055"/>
    </source>
</evidence>
<protein>
    <recommendedName>
        <fullName evidence="4">CRAL-TRIO domain-containing protein</fullName>
    </recommendedName>
</protein>
<dbReference type="InterPro" id="IPR020894">
    <property type="entry name" value="Cadherin_CS"/>
</dbReference>
<dbReference type="PROSITE" id="PS50191">
    <property type="entry name" value="CRAL_TRIO"/>
    <property type="match status" value="1"/>
</dbReference>
<feature type="compositionally biased region" description="Basic and acidic residues" evidence="3">
    <location>
        <begin position="35"/>
        <end position="45"/>
    </location>
</feature>